<dbReference type="Pfam" id="PF08831">
    <property type="entry name" value="MHCassoc_trimer"/>
    <property type="match status" value="1"/>
</dbReference>
<dbReference type="GO" id="GO:0070206">
    <property type="term" value="P:protein trimerization"/>
    <property type="evidence" value="ECO:0007669"/>
    <property type="project" value="InterPro"/>
</dbReference>
<evidence type="ECO:0000256" key="7">
    <source>
        <dbReference type="SAM" id="Phobius"/>
    </source>
</evidence>
<dbReference type="InterPro" id="IPR036857">
    <property type="entry name" value="Thyroglobulin_1_sf"/>
</dbReference>
<keyword evidence="4" id="KW-0325">Glycoprotein</keyword>
<dbReference type="GO" id="GO:0005737">
    <property type="term" value="C:cytoplasm"/>
    <property type="evidence" value="ECO:0007669"/>
    <property type="project" value="TreeGrafter"/>
</dbReference>
<feature type="transmembrane region" description="Helical" evidence="7">
    <location>
        <begin position="36"/>
        <end position="58"/>
    </location>
</feature>
<dbReference type="GO" id="GO:0070374">
    <property type="term" value="P:positive regulation of ERK1 and ERK2 cascade"/>
    <property type="evidence" value="ECO:0007669"/>
    <property type="project" value="TreeGrafter"/>
</dbReference>
<dbReference type="GO" id="GO:0042289">
    <property type="term" value="F:MHC class II protein binding"/>
    <property type="evidence" value="ECO:0007669"/>
    <property type="project" value="InterPro"/>
</dbReference>
<evidence type="ECO:0000259" key="8">
    <source>
        <dbReference type="PROSITE" id="PS51162"/>
    </source>
</evidence>
<dbReference type="Proteomes" id="UP001181693">
    <property type="component" value="Unassembled WGS sequence"/>
</dbReference>
<dbReference type="InterPro" id="IPR011988">
    <property type="entry name" value="MHC_II-assoc_invariant_trimer"/>
</dbReference>
<evidence type="ECO:0000256" key="6">
    <source>
        <dbReference type="PROSITE-ProRule" id="PRU00500"/>
    </source>
</evidence>
<comment type="caution">
    <text evidence="6">Lacks conserved residue(s) required for the propagation of feature annotation.</text>
</comment>
<organism evidence="9 10">
    <name type="scientific">Pyxicephalus adspersus</name>
    <name type="common">African bullfrog</name>
    <dbReference type="NCBI Taxonomy" id="30357"/>
    <lineage>
        <taxon>Eukaryota</taxon>
        <taxon>Metazoa</taxon>
        <taxon>Chordata</taxon>
        <taxon>Craniata</taxon>
        <taxon>Vertebrata</taxon>
        <taxon>Euteleostomi</taxon>
        <taxon>Amphibia</taxon>
        <taxon>Batrachia</taxon>
        <taxon>Anura</taxon>
        <taxon>Neobatrachia</taxon>
        <taxon>Ranoidea</taxon>
        <taxon>Pyxicephalidae</taxon>
        <taxon>Pyxicephalinae</taxon>
        <taxon>Pyxicephalus</taxon>
    </lineage>
</organism>
<reference evidence="9" key="1">
    <citation type="thesis" date="2020" institute="ProQuest LLC" country="789 East Eisenhower Parkway, Ann Arbor, MI, USA">
        <title>Comparative Genomics and Chromosome Evolution.</title>
        <authorList>
            <person name="Mudd A.B."/>
        </authorList>
    </citation>
    <scope>NUCLEOTIDE SEQUENCE</scope>
    <source>
        <strain evidence="9">1538</strain>
        <tissue evidence="9">Blood</tissue>
    </source>
</reference>
<dbReference type="InterPro" id="IPR000716">
    <property type="entry name" value="Thyroglobulin_1"/>
</dbReference>
<evidence type="ECO:0000256" key="3">
    <source>
        <dbReference type="ARBA" id="ARBA00023157"/>
    </source>
</evidence>
<keyword evidence="2" id="KW-0964">Secreted</keyword>
<comment type="subcellular location">
    <subcellularLocation>
        <location evidence="1">Secreted</location>
    </subcellularLocation>
</comment>
<dbReference type="GO" id="GO:0019882">
    <property type="term" value="P:antigen processing and presentation"/>
    <property type="evidence" value="ECO:0007669"/>
    <property type="project" value="InterPro"/>
</dbReference>
<evidence type="ECO:0000313" key="9">
    <source>
        <dbReference type="EMBL" id="DBA30597.1"/>
    </source>
</evidence>
<dbReference type="GO" id="GO:0005576">
    <property type="term" value="C:extracellular region"/>
    <property type="evidence" value="ECO:0007669"/>
    <property type="project" value="UniProtKB-SubCell"/>
</dbReference>
<dbReference type="GO" id="GO:0001961">
    <property type="term" value="P:positive regulation of cytokine-mediated signaling pathway"/>
    <property type="evidence" value="ECO:0007669"/>
    <property type="project" value="TreeGrafter"/>
</dbReference>
<gene>
    <name evidence="9" type="ORF">GDO54_006558</name>
</gene>
<dbReference type="GO" id="GO:0006886">
    <property type="term" value="P:intracellular protein transport"/>
    <property type="evidence" value="ECO:0007669"/>
    <property type="project" value="InterPro"/>
</dbReference>
<sequence length="273" mass="30794">MADETQNLVQNEVPEETMVETGTGQSRTMTCNKKTAMPILSVFVALLIAGQAVSVYFITQQQSTINQLTDTTTTLKLKDMIKNLPGSSQTQNHQKLRMASFNVPLAFSDTDGSTQNLEAIAEESNKLEDAVKYMLLRNNPLRKYPAMNGTFLDNLRKLKKTLSDQEWMVFDAWMQQWYLFFLVQNPETPKPTPEPTGASLISECLVKASSPALPGTFVPQCDEKGDYKPMQCWHSTGYCWCVYRNGTEIPGTRSRDKIHCKKHADLVTQEFGF</sequence>
<dbReference type="InterPro" id="IPR015386">
    <property type="entry name" value="MHC_II-assoc_invar/CLIP_MHC-bd"/>
</dbReference>
<keyword evidence="7" id="KW-0812">Transmembrane</keyword>
<protein>
    <recommendedName>
        <fullName evidence="8">Thyroglobulin type-1 domain-containing protein</fullName>
    </recommendedName>
</protein>
<dbReference type="GO" id="GO:0004896">
    <property type="term" value="F:cytokine receptor activity"/>
    <property type="evidence" value="ECO:0007669"/>
    <property type="project" value="TreeGrafter"/>
</dbReference>
<dbReference type="GO" id="GO:0060907">
    <property type="term" value="P:positive regulation of macrophage cytokine production"/>
    <property type="evidence" value="ECO:0007669"/>
    <property type="project" value="TreeGrafter"/>
</dbReference>
<evidence type="ECO:0000256" key="2">
    <source>
        <dbReference type="ARBA" id="ARBA00022525"/>
    </source>
</evidence>
<name>A0AAV3AUZ0_PYXAD</name>
<feature type="disulfide bond" evidence="5">
    <location>
        <begin position="241"/>
        <end position="260"/>
    </location>
</feature>
<keyword evidence="7" id="KW-0472">Membrane</keyword>
<dbReference type="Pfam" id="PF09307">
    <property type="entry name" value="MHC2-interact"/>
    <property type="match status" value="1"/>
</dbReference>
<dbReference type="Gene3D" id="1.10.870.10">
    <property type="entry name" value="MHC class II-associated invariant chain, trimerisation domain"/>
    <property type="match status" value="1"/>
</dbReference>
<dbReference type="PROSITE" id="PS51162">
    <property type="entry name" value="THYROGLOBULIN_1_2"/>
    <property type="match status" value="1"/>
</dbReference>
<dbReference type="GO" id="GO:0043518">
    <property type="term" value="P:negative regulation of DNA damage response, signal transduction by p53 class mediator"/>
    <property type="evidence" value="ECO:0007669"/>
    <property type="project" value="TreeGrafter"/>
</dbReference>
<dbReference type="GO" id="GO:0002830">
    <property type="term" value="P:positive regulation of type 2 immune response"/>
    <property type="evidence" value="ECO:0007669"/>
    <property type="project" value="TreeGrafter"/>
</dbReference>
<dbReference type="AlphaFoldDB" id="A0AAV3AUZ0"/>
<evidence type="ECO:0000313" key="10">
    <source>
        <dbReference type="Proteomes" id="UP001181693"/>
    </source>
</evidence>
<dbReference type="GO" id="GO:0009986">
    <property type="term" value="C:cell surface"/>
    <property type="evidence" value="ECO:0007669"/>
    <property type="project" value="TreeGrafter"/>
</dbReference>
<evidence type="ECO:0000256" key="5">
    <source>
        <dbReference type="PIRSR" id="PIRSR001992-1"/>
    </source>
</evidence>
<proteinExistence type="predicted"/>
<dbReference type="GO" id="GO:0016020">
    <property type="term" value="C:membrane"/>
    <property type="evidence" value="ECO:0007669"/>
    <property type="project" value="InterPro"/>
</dbReference>
<dbReference type="FunFam" id="4.10.800.10:FF:000001">
    <property type="entry name" value="Testican-3 isoform 2"/>
    <property type="match status" value="1"/>
</dbReference>
<feature type="domain" description="Thyroglobulin type-1" evidence="8">
    <location>
        <begin position="201"/>
        <end position="260"/>
    </location>
</feature>
<dbReference type="InterPro" id="IPR052001">
    <property type="entry name" value="MHC-II_Gamma/Thyroglobulin"/>
</dbReference>
<accession>A0AAV3AUZ0</accession>
<dbReference type="InterPro" id="IPR043530">
    <property type="entry name" value="CD74_antigen"/>
</dbReference>
<dbReference type="PANTHER" id="PTHR14093">
    <property type="entry name" value="HLA CLASS II GAMMA CHAIN"/>
    <property type="match status" value="1"/>
</dbReference>
<keyword evidence="7" id="KW-1133">Transmembrane helix</keyword>
<dbReference type="PROSITE" id="PS00484">
    <property type="entry name" value="THYROGLOBULIN_1_1"/>
    <property type="match status" value="1"/>
</dbReference>
<evidence type="ECO:0000256" key="4">
    <source>
        <dbReference type="ARBA" id="ARBA00023180"/>
    </source>
</evidence>
<dbReference type="GO" id="GO:1902166">
    <property type="term" value="P:negative regulation of intrinsic apoptotic signaling pathway in response to DNA damage by p53 class mediator"/>
    <property type="evidence" value="ECO:0007669"/>
    <property type="project" value="TreeGrafter"/>
</dbReference>
<dbReference type="GO" id="GO:0002286">
    <property type="term" value="P:T cell activation involved in immune response"/>
    <property type="evidence" value="ECO:0007669"/>
    <property type="project" value="TreeGrafter"/>
</dbReference>
<dbReference type="InterPro" id="IPR022339">
    <property type="entry name" value="MHC_II-assoc_invar_chain"/>
</dbReference>
<dbReference type="SUPFAM" id="SSF48305">
    <property type="entry name" value="Class II MHC-associated invariant chain ectoplasmic trimerization domain"/>
    <property type="match status" value="1"/>
</dbReference>
<dbReference type="GO" id="GO:0035718">
    <property type="term" value="F:macrophage migration inhibitory factor binding"/>
    <property type="evidence" value="ECO:0007669"/>
    <property type="project" value="InterPro"/>
</dbReference>
<dbReference type="PIRSF" id="PIRSF001992">
    <property type="entry name" value="CD74_antigen"/>
    <property type="match status" value="1"/>
</dbReference>
<dbReference type="InterPro" id="IPR036613">
    <property type="entry name" value="MHCII_invariant_trimer_sf"/>
</dbReference>
<dbReference type="PANTHER" id="PTHR14093:SF17">
    <property type="entry name" value="HLA CLASS II HISTOCOMPATIBILITY ANTIGEN GAMMA CHAIN"/>
    <property type="match status" value="1"/>
</dbReference>
<dbReference type="EMBL" id="DYDO01000002">
    <property type="protein sequence ID" value="DBA30597.1"/>
    <property type="molecule type" value="Genomic_DNA"/>
</dbReference>
<keyword evidence="10" id="KW-1185">Reference proteome</keyword>
<dbReference type="Gene3D" id="4.10.800.10">
    <property type="entry name" value="Thyroglobulin type-1"/>
    <property type="match status" value="1"/>
</dbReference>
<keyword evidence="3 5" id="KW-1015">Disulfide bond</keyword>
<dbReference type="Pfam" id="PF00086">
    <property type="entry name" value="Thyroglobulin_1"/>
    <property type="match status" value="1"/>
</dbReference>
<dbReference type="SMART" id="SM00211">
    <property type="entry name" value="TY"/>
    <property type="match status" value="1"/>
</dbReference>
<feature type="disulfide bond" evidence="5">
    <location>
        <begin position="204"/>
        <end position="221"/>
    </location>
</feature>
<evidence type="ECO:0000256" key="1">
    <source>
        <dbReference type="ARBA" id="ARBA00004613"/>
    </source>
</evidence>
<feature type="disulfide bond" evidence="5 6">
    <location>
        <begin position="232"/>
        <end position="239"/>
    </location>
</feature>
<dbReference type="PRINTS" id="PR01990">
    <property type="entry name" value="CD74ANTIGEN"/>
</dbReference>
<dbReference type="SUPFAM" id="SSF57610">
    <property type="entry name" value="Thyroglobulin type-1 domain"/>
    <property type="match status" value="1"/>
</dbReference>
<dbReference type="CDD" id="cd00191">
    <property type="entry name" value="TY"/>
    <property type="match status" value="1"/>
</dbReference>
<comment type="caution">
    <text evidence="9">The sequence shown here is derived from an EMBL/GenBank/DDBJ whole genome shotgun (WGS) entry which is preliminary data.</text>
</comment>